<gene>
    <name evidence="1" type="ORF">PFICI_06616</name>
</gene>
<dbReference type="KEGG" id="pfy:PFICI_06616"/>
<dbReference type="GeneID" id="19271629"/>
<name>W3X6E1_PESFW</name>
<dbReference type="InParanoid" id="W3X6E1"/>
<organism evidence="1 2">
    <name type="scientific">Pestalotiopsis fici (strain W106-1 / CGMCC3.15140)</name>
    <dbReference type="NCBI Taxonomy" id="1229662"/>
    <lineage>
        <taxon>Eukaryota</taxon>
        <taxon>Fungi</taxon>
        <taxon>Dikarya</taxon>
        <taxon>Ascomycota</taxon>
        <taxon>Pezizomycotina</taxon>
        <taxon>Sordariomycetes</taxon>
        <taxon>Xylariomycetidae</taxon>
        <taxon>Amphisphaeriales</taxon>
        <taxon>Sporocadaceae</taxon>
        <taxon>Pestalotiopsis</taxon>
    </lineage>
</organism>
<dbReference type="Proteomes" id="UP000030651">
    <property type="component" value="Unassembled WGS sequence"/>
</dbReference>
<evidence type="ECO:0000313" key="2">
    <source>
        <dbReference type="Proteomes" id="UP000030651"/>
    </source>
</evidence>
<dbReference type="AlphaFoldDB" id="W3X6E1"/>
<reference evidence="2" key="1">
    <citation type="journal article" date="2015" name="BMC Genomics">
        <title>Genomic and transcriptomic analysis of the endophytic fungus Pestalotiopsis fici reveals its lifestyle and high potential for synthesis of natural products.</title>
        <authorList>
            <person name="Wang X."/>
            <person name="Zhang X."/>
            <person name="Liu L."/>
            <person name="Xiang M."/>
            <person name="Wang W."/>
            <person name="Sun X."/>
            <person name="Che Y."/>
            <person name="Guo L."/>
            <person name="Liu G."/>
            <person name="Guo L."/>
            <person name="Wang C."/>
            <person name="Yin W.B."/>
            <person name="Stadler M."/>
            <person name="Zhang X."/>
            <person name="Liu X."/>
        </authorList>
    </citation>
    <scope>NUCLEOTIDE SEQUENCE [LARGE SCALE GENOMIC DNA]</scope>
    <source>
        <strain evidence="2">W106-1 / CGMCC3.15140</strain>
    </source>
</reference>
<sequence length="96" mass="10259">MTNWGPVGLDRGNITRLAASDYNGWEGPLPSTSPFSGFAAQNLYGRDDVSSTTTDSNLFPYCPQSLEFTLPAFSFPGDMELGDSGTIVPTGSNNLF</sequence>
<dbReference type="RefSeq" id="XP_007833388.1">
    <property type="nucleotide sequence ID" value="XM_007835197.1"/>
</dbReference>
<keyword evidence="2" id="KW-1185">Reference proteome</keyword>
<dbReference type="EMBL" id="KI912112">
    <property type="protein sequence ID" value="ETS81614.1"/>
    <property type="molecule type" value="Genomic_DNA"/>
</dbReference>
<protein>
    <submittedName>
        <fullName evidence="1">Uncharacterized protein</fullName>
    </submittedName>
</protein>
<accession>W3X6E1</accession>
<proteinExistence type="predicted"/>
<evidence type="ECO:0000313" key="1">
    <source>
        <dbReference type="EMBL" id="ETS81614.1"/>
    </source>
</evidence>
<dbReference type="HOGENOM" id="CLU_2360413_0_0_1"/>